<dbReference type="GO" id="GO:0005681">
    <property type="term" value="C:spliceosomal complex"/>
    <property type="evidence" value="ECO:0007669"/>
    <property type="project" value="TreeGrafter"/>
</dbReference>
<dbReference type="EMBL" id="CAJPEX010001689">
    <property type="protein sequence ID" value="CAG0919710.1"/>
    <property type="molecule type" value="Genomic_DNA"/>
</dbReference>
<organism evidence="5">
    <name type="scientific">Notodromas monacha</name>
    <dbReference type="NCBI Taxonomy" id="399045"/>
    <lineage>
        <taxon>Eukaryota</taxon>
        <taxon>Metazoa</taxon>
        <taxon>Ecdysozoa</taxon>
        <taxon>Arthropoda</taxon>
        <taxon>Crustacea</taxon>
        <taxon>Oligostraca</taxon>
        <taxon>Ostracoda</taxon>
        <taxon>Podocopa</taxon>
        <taxon>Podocopida</taxon>
        <taxon>Cypridocopina</taxon>
        <taxon>Cypridoidea</taxon>
        <taxon>Cyprididae</taxon>
        <taxon>Notodromas</taxon>
    </lineage>
</organism>
<evidence type="ECO:0000313" key="6">
    <source>
        <dbReference type="Proteomes" id="UP000678499"/>
    </source>
</evidence>
<evidence type="ECO:0000256" key="4">
    <source>
        <dbReference type="SAM" id="MobiDB-lite"/>
    </source>
</evidence>
<keyword evidence="3" id="KW-0539">Nucleus</keyword>
<dbReference type="EMBL" id="OA883726">
    <property type="protein sequence ID" value="CAD7279558.1"/>
    <property type="molecule type" value="Genomic_DNA"/>
</dbReference>
<reference evidence="5" key="1">
    <citation type="submission" date="2020-11" db="EMBL/GenBank/DDBJ databases">
        <authorList>
            <person name="Tran Van P."/>
        </authorList>
    </citation>
    <scope>NUCLEOTIDE SEQUENCE</scope>
</reference>
<feature type="compositionally biased region" description="Basic and acidic residues" evidence="4">
    <location>
        <begin position="264"/>
        <end position="275"/>
    </location>
</feature>
<feature type="region of interest" description="Disordered" evidence="4">
    <location>
        <begin position="1"/>
        <end position="40"/>
    </location>
</feature>
<feature type="compositionally biased region" description="Basic residues" evidence="4">
    <location>
        <begin position="248"/>
        <end position="263"/>
    </location>
</feature>
<evidence type="ECO:0000313" key="5">
    <source>
        <dbReference type="EMBL" id="CAD7279558.1"/>
    </source>
</evidence>
<protein>
    <submittedName>
        <fullName evidence="5">Uncharacterized protein</fullName>
    </submittedName>
</protein>
<dbReference type="OrthoDB" id="5627at2759"/>
<evidence type="ECO:0000256" key="3">
    <source>
        <dbReference type="ARBA" id="ARBA00023242"/>
    </source>
</evidence>
<sequence length="328" mass="37048">MFKKPGKRRNLRSKDDDESPSVDGEASGDEVDKVLEVKERQKLREKPRGIDVGDLNAGLKLYPDPQEVKVVDPFKTLTGGLVDRNTLRKRCDQSDDAYDTGIGTSFSAETNLRDEDDEMRRFIDAELAKRTGKVAADEEAKAKQQEEKFLSPEDAALQAIPDELKSSHKSWSEKNEEMLSSQMLSGIPEVDLGMEAKIKNIEATESAKNRILAERMKKKELPSEFVPTNMAVNFVQHNRYNIDDGSNRRGRGRGGSHHHHHHQAREESTIFGKPREIVKKRAPEPKVVVGLDGEATLVTEARAARKPGEERATDDFAYEKFKKQFKKH</sequence>
<evidence type="ECO:0000256" key="1">
    <source>
        <dbReference type="ARBA" id="ARBA00004123"/>
    </source>
</evidence>
<dbReference type="PANTHER" id="PTHR13486:SF2">
    <property type="entry name" value="SPLICING FACTOR C9ORF78"/>
    <property type="match status" value="1"/>
</dbReference>
<name>A0A7R9BQB8_9CRUS</name>
<evidence type="ECO:0000256" key="2">
    <source>
        <dbReference type="ARBA" id="ARBA00007643"/>
    </source>
</evidence>
<dbReference type="Proteomes" id="UP000678499">
    <property type="component" value="Unassembled WGS sequence"/>
</dbReference>
<dbReference type="PANTHER" id="PTHR13486">
    <property type="entry name" value="TELOMERE LENGTH AND SILENCING PROTEIN 1 TLS1 FAMILY MEMBER"/>
    <property type="match status" value="1"/>
</dbReference>
<feature type="compositionally biased region" description="Basic residues" evidence="4">
    <location>
        <begin position="1"/>
        <end position="11"/>
    </location>
</feature>
<proteinExistence type="inferred from homology"/>
<dbReference type="GO" id="GO:0000398">
    <property type="term" value="P:mRNA splicing, via spliceosome"/>
    <property type="evidence" value="ECO:0007669"/>
    <property type="project" value="TreeGrafter"/>
</dbReference>
<gene>
    <name evidence="5" type="ORF">NMOB1V02_LOCUS7227</name>
</gene>
<comment type="similarity">
    <text evidence="2">Belongs to the TLS1 family.</text>
</comment>
<feature type="compositionally biased region" description="Basic and acidic residues" evidence="4">
    <location>
        <begin position="30"/>
        <end position="40"/>
    </location>
</feature>
<keyword evidence="6" id="KW-1185">Reference proteome</keyword>
<comment type="subcellular location">
    <subcellularLocation>
        <location evidence="1">Nucleus</location>
    </subcellularLocation>
</comment>
<dbReference type="Pfam" id="PF07052">
    <property type="entry name" value="Hep_59"/>
    <property type="match status" value="1"/>
</dbReference>
<feature type="region of interest" description="Disordered" evidence="4">
    <location>
        <begin position="241"/>
        <end position="275"/>
    </location>
</feature>
<dbReference type="AlphaFoldDB" id="A0A7R9BQB8"/>
<accession>A0A7R9BQB8</accession>
<dbReference type="InterPro" id="IPR010756">
    <property type="entry name" value="Tls1-like"/>
</dbReference>